<dbReference type="Proteomes" id="UP000061809">
    <property type="component" value="Chromosome"/>
</dbReference>
<evidence type="ECO:0000313" key="8">
    <source>
        <dbReference type="EMBL" id="RGS33988.1"/>
    </source>
</evidence>
<evidence type="ECO:0000313" key="2">
    <source>
        <dbReference type="EMBL" id="ALJ58015.1"/>
    </source>
</evidence>
<evidence type="ECO:0000313" key="12">
    <source>
        <dbReference type="Proteomes" id="UP000448877"/>
    </source>
</evidence>
<dbReference type="Proteomes" id="UP000283341">
    <property type="component" value="Unassembled WGS sequence"/>
</dbReference>
<dbReference type="NCBIfam" id="TIGR04366">
    <property type="entry name" value="cupin_WbuC"/>
    <property type="match status" value="1"/>
</dbReference>
<evidence type="ECO:0000313" key="4">
    <source>
        <dbReference type="EMBL" id="KAA5414384.1"/>
    </source>
</evidence>
<dbReference type="PATRIC" id="fig|246787.4.peg.776"/>
<dbReference type="STRING" id="246787.BcellWH2_00751"/>
<evidence type="ECO:0000313" key="11">
    <source>
        <dbReference type="Proteomes" id="UP000325055"/>
    </source>
</evidence>
<name>A0A0P0GLL8_9BACE</name>
<dbReference type="KEGG" id="bcel:BcellWH2_00751"/>
<dbReference type="AlphaFoldDB" id="A0A0P0GLL8"/>
<dbReference type="RefSeq" id="WP_007214282.1">
    <property type="nucleotide sequence ID" value="NZ_CABMLT010000029.1"/>
</dbReference>
<dbReference type="SUPFAM" id="SSF51182">
    <property type="entry name" value="RmlC-like cupins"/>
    <property type="match status" value="1"/>
</dbReference>
<dbReference type="EMBL" id="VVYW01000024">
    <property type="protein sequence ID" value="KAA5404032.1"/>
    <property type="molecule type" value="Genomic_DNA"/>
</dbReference>
<reference evidence="8 10" key="2">
    <citation type="submission" date="2018-08" db="EMBL/GenBank/DDBJ databases">
        <title>A genome reference for cultivated species of the human gut microbiota.</title>
        <authorList>
            <person name="Zou Y."/>
            <person name="Xue W."/>
            <person name="Luo G."/>
        </authorList>
    </citation>
    <scope>NUCLEOTIDE SEQUENCE [LARGE SCALE GENOMIC DNA]</scope>
    <source>
        <strain evidence="8 10">AF22-3AC</strain>
    </source>
</reference>
<dbReference type="EMBL" id="JARFID010000034">
    <property type="protein sequence ID" value="MDE8697002.1"/>
    <property type="molecule type" value="Genomic_DNA"/>
</dbReference>
<accession>A0A0P0GLL8</accession>
<dbReference type="Pfam" id="PF19480">
    <property type="entry name" value="DUF6016"/>
    <property type="match status" value="1"/>
</dbReference>
<evidence type="ECO:0000259" key="1">
    <source>
        <dbReference type="Pfam" id="PF19480"/>
    </source>
</evidence>
<dbReference type="Gene3D" id="2.60.120.10">
    <property type="entry name" value="Jelly Rolls"/>
    <property type="match status" value="1"/>
</dbReference>
<evidence type="ECO:0000313" key="7">
    <source>
        <dbReference type="EMBL" id="MDT4511169.1"/>
    </source>
</evidence>
<dbReference type="EMBL" id="QRVJ01000025">
    <property type="protein sequence ID" value="RGS33988.1"/>
    <property type="molecule type" value="Genomic_DNA"/>
</dbReference>
<evidence type="ECO:0000313" key="3">
    <source>
        <dbReference type="EMBL" id="KAA5404032.1"/>
    </source>
</evidence>
<sequence>MMKLISEELLDSVSHEARESSRLRMNYNFHESLDSPIHRLLNALEPGTYLPPHRHTDKEETYVVLRGSLLTFFYDDLGNVIEKVNLNPSAGVYGVEIPSGTWHSIIALEPGTVIFEIKSGPYKPLPPEDIAPWAPAPSDLEGAAVFMKRMLEV</sequence>
<proteinExistence type="predicted"/>
<evidence type="ECO:0000313" key="10">
    <source>
        <dbReference type="Proteomes" id="UP000283341"/>
    </source>
</evidence>
<feature type="domain" description="Cupin fold metalloprotein WbuC cupin" evidence="1">
    <location>
        <begin position="5"/>
        <end position="86"/>
    </location>
</feature>
<protein>
    <submittedName>
        <fullName evidence="2">Cupin domain protein</fullName>
    </submittedName>
    <submittedName>
        <fullName evidence="3">Cupin fold metalloprotein, WbuC family</fullName>
    </submittedName>
    <submittedName>
        <fullName evidence="6">WbuC family cupin fold metalloprotein</fullName>
    </submittedName>
</protein>
<evidence type="ECO:0000313" key="6">
    <source>
        <dbReference type="EMBL" id="MDE8697002.1"/>
    </source>
</evidence>
<dbReference type="Proteomes" id="UP001221924">
    <property type="component" value="Unassembled WGS sequence"/>
</dbReference>
<dbReference type="eggNOG" id="COG0662">
    <property type="taxonomic scope" value="Bacteria"/>
</dbReference>
<dbReference type="InterPro" id="IPR046058">
    <property type="entry name" value="WbuC_cupin"/>
</dbReference>
<evidence type="ECO:0000313" key="5">
    <source>
        <dbReference type="EMBL" id="KAA5416509.1"/>
    </source>
</evidence>
<organism evidence="2 9">
    <name type="scientific">Bacteroides cellulosilyticus</name>
    <dbReference type="NCBI Taxonomy" id="246787"/>
    <lineage>
        <taxon>Bacteria</taxon>
        <taxon>Pseudomonadati</taxon>
        <taxon>Bacteroidota</taxon>
        <taxon>Bacteroidia</taxon>
        <taxon>Bacteroidales</taxon>
        <taxon>Bacteroidaceae</taxon>
        <taxon>Bacteroides</taxon>
    </lineage>
</organism>
<dbReference type="InterPro" id="IPR027565">
    <property type="entry name" value="Cupin_WbuC"/>
</dbReference>
<evidence type="ECO:0000313" key="9">
    <source>
        <dbReference type="Proteomes" id="UP000061809"/>
    </source>
</evidence>
<reference evidence="2 9" key="1">
    <citation type="journal article" date="2015" name="Science">
        <title>Genetic determinants of in vivo fitness and diet responsiveness in multiple human gut Bacteroides.</title>
        <authorList>
            <person name="Wu M."/>
            <person name="McNulty N.P."/>
            <person name="Rodionov D.A."/>
            <person name="Khoroshkin M.S."/>
            <person name="Griffin N.W."/>
            <person name="Cheng J."/>
            <person name="Latreille P."/>
            <person name="Kerstetter R.A."/>
            <person name="Terrapon N."/>
            <person name="Henrissat B."/>
            <person name="Osterman A.L."/>
            <person name="Gordon J.I."/>
        </authorList>
    </citation>
    <scope>NUCLEOTIDE SEQUENCE [LARGE SCALE GENOMIC DNA]</scope>
    <source>
        <strain evidence="2 9">WH2</strain>
    </source>
</reference>
<dbReference type="InterPro" id="IPR014710">
    <property type="entry name" value="RmlC-like_jellyroll"/>
</dbReference>
<reference evidence="11 12" key="3">
    <citation type="journal article" date="2019" name="Nat. Med.">
        <title>A library of human gut bacterial isolates paired with longitudinal multiomics data enables mechanistic microbiome research.</title>
        <authorList>
            <person name="Poyet M."/>
            <person name="Groussin M."/>
            <person name="Gibbons S.M."/>
            <person name="Avila-Pacheco J."/>
            <person name="Jiang X."/>
            <person name="Kearney S.M."/>
            <person name="Perrotta A.R."/>
            <person name="Berdy B."/>
            <person name="Zhao S."/>
            <person name="Lieberman T.D."/>
            <person name="Swanson P.K."/>
            <person name="Smith M."/>
            <person name="Roesemann S."/>
            <person name="Alexander J.E."/>
            <person name="Rich S.A."/>
            <person name="Livny J."/>
            <person name="Vlamakis H."/>
            <person name="Clish C."/>
            <person name="Bullock K."/>
            <person name="Deik A."/>
            <person name="Scott J."/>
            <person name="Pierce K.A."/>
            <person name="Xavier R.J."/>
            <person name="Alm E.J."/>
        </authorList>
    </citation>
    <scope>NUCLEOTIDE SEQUENCE [LARGE SCALE GENOMIC DNA]</scope>
    <source>
        <strain evidence="5 12">BIOML-A6</strain>
        <strain evidence="3 11">BIOML-A7</strain>
        <strain evidence="4 13">BIOML-A8</strain>
    </source>
</reference>
<dbReference type="Proteomes" id="UP001266995">
    <property type="component" value="Unassembled WGS sequence"/>
</dbReference>
<dbReference type="EMBL" id="JAVSNH010000001">
    <property type="protein sequence ID" value="MDT4511169.1"/>
    <property type="molecule type" value="Genomic_DNA"/>
</dbReference>
<dbReference type="InterPro" id="IPR011051">
    <property type="entry name" value="RmlC_Cupin_sf"/>
</dbReference>
<dbReference type="EMBL" id="CP012801">
    <property type="protein sequence ID" value="ALJ58015.1"/>
    <property type="molecule type" value="Genomic_DNA"/>
</dbReference>
<dbReference type="CDD" id="cd07005">
    <property type="entry name" value="cupin_WbuC-like"/>
    <property type="match status" value="1"/>
</dbReference>
<dbReference type="Proteomes" id="UP000325055">
    <property type="component" value="Unassembled WGS sequence"/>
</dbReference>
<evidence type="ECO:0000313" key="13">
    <source>
        <dbReference type="Proteomes" id="UP000482653"/>
    </source>
</evidence>
<reference evidence="7" key="5">
    <citation type="submission" date="2023-08" db="EMBL/GenBank/DDBJ databases">
        <title>Reintroducing virulent viruses to syntetic microbiomes.</title>
        <authorList>
            <person name="Wilde J."/>
            <person name="Boyes R."/>
            <person name="Robinson A.V."/>
            <person name="Daisley B.A."/>
            <person name="Allen-Vercoe E."/>
        </authorList>
    </citation>
    <scope>NUCLEOTIDE SEQUENCE</scope>
    <source>
        <strain evidence="7">225I_12FAA</strain>
    </source>
</reference>
<dbReference type="Proteomes" id="UP000482653">
    <property type="component" value="Unassembled WGS sequence"/>
</dbReference>
<dbReference type="GeneID" id="66307801"/>
<dbReference type="EMBL" id="VVYV01000026">
    <property type="protein sequence ID" value="KAA5416509.1"/>
    <property type="molecule type" value="Genomic_DNA"/>
</dbReference>
<gene>
    <name evidence="2" type="ORF">BcellWH2_00751</name>
    <name evidence="8" type="ORF">DWX97_20590</name>
    <name evidence="5" type="ORF">F2Y81_15220</name>
    <name evidence="3" type="ORF">F2Y86_22580</name>
    <name evidence="4" type="ORF">F2Y87_23965</name>
    <name evidence="6" type="ORF">PZH42_23125</name>
    <name evidence="7" type="ORF">RO785_09275</name>
</gene>
<dbReference type="EMBL" id="VVYX01000039">
    <property type="protein sequence ID" value="KAA5414384.1"/>
    <property type="molecule type" value="Genomic_DNA"/>
</dbReference>
<dbReference type="Proteomes" id="UP000448877">
    <property type="component" value="Unassembled WGS sequence"/>
</dbReference>
<reference evidence="6" key="4">
    <citation type="submission" date="2023-03" db="EMBL/GenBank/DDBJ databases">
        <title>DFI Biobank Strains.</title>
        <authorList>
            <person name="Mostad J."/>
            <person name="Paddock L."/>
            <person name="Medina S."/>
            <person name="Waligurski E."/>
            <person name="Barat B."/>
            <person name="Smith R."/>
            <person name="Burgo V."/>
            <person name="Metcalfe C."/>
            <person name="Woodson C."/>
            <person name="Sundararajan A."/>
            <person name="Ramaswamy R."/>
            <person name="Lin H."/>
            <person name="Pamer E.G."/>
        </authorList>
    </citation>
    <scope>NUCLEOTIDE SEQUENCE</scope>
    <source>
        <strain evidence="6">DFI.9.5</strain>
    </source>
</reference>